<organism evidence="5 6">
    <name type="scientific">Actinoplanes octamycinicus</name>
    <dbReference type="NCBI Taxonomy" id="135948"/>
    <lineage>
        <taxon>Bacteria</taxon>
        <taxon>Bacillati</taxon>
        <taxon>Actinomycetota</taxon>
        <taxon>Actinomycetes</taxon>
        <taxon>Micromonosporales</taxon>
        <taxon>Micromonosporaceae</taxon>
        <taxon>Actinoplanes</taxon>
    </lineage>
</organism>
<dbReference type="InterPro" id="IPR029058">
    <property type="entry name" value="AB_hydrolase_fold"/>
</dbReference>
<gene>
    <name evidence="5" type="ORF">BJY16_005435</name>
</gene>
<dbReference type="InterPro" id="IPR013736">
    <property type="entry name" value="Xaa-Pro_dipept_C"/>
</dbReference>
<evidence type="ECO:0000313" key="6">
    <source>
        <dbReference type="Proteomes" id="UP000546162"/>
    </source>
</evidence>
<dbReference type="SUPFAM" id="SSF53474">
    <property type="entry name" value="alpha/beta-Hydrolases"/>
    <property type="match status" value="1"/>
</dbReference>
<sequence length="518" mass="54829">MRRLAAVLSLLLISLVVGAAPVSAAAPTTGFHWNDITAADGVTLKSNVIEPTTPGAYPGVVLVASWALNDFQYLAQAKQLAEAGYVVLSYTARGFWLSGGTIEVAGPKDVADASSAVDWMIEHTGVDPQRIGIVGMSYGGGISLLAAAHDPRLRAVGSLSGWADLGASMTGGDTRRPQAAWFLQTAARLVGRPSPQMNQILDDYWANRDAEGRERWARERSARYAVDALNRSHPAVLIAHSFGDSIFPANQMLDLYTALDTPKRLELAPGDHATVEISGLAGIPNHVWTSVRRWLDQYLAGVDTGIGDEPGVVLRPHGSSAVEHFPDWPHVTGHRDRLQLGAPHGLIATGDLSPHSQPAWTRQIQAGTDTIAGGGVALLSNGLEGLTGIPPIVALPAVSRRNAGVWLSGAAPAAGWKVRGVPQLHAPLTSSRPLGTVIAYLYDVNALGIGKLFSHAPVTWSGTRTTVDLPLQVTAYDVPPGHRVALVVDTKDPLYLDANAKNSTITFTSGSWLDLPLA</sequence>
<dbReference type="SMART" id="SM00939">
    <property type="entry name" value="PepX_C"/>
    <property type="match status" value="1"/>
</dbReference>
<name>A0A7W7M9L1_9ACTN</name>
<reference evidence="5 6" key="1">
    <citation type="submission" date="2020-08" db="EMBL/GenBank/DDBJ databases">
        <title>Sequencing the genomes of 1000 actinobacteria strains.</title>
        <authorList>
            <person name="Klenk H.-P."/>
        </authorList>
    </citation>
    <scope>NUCLEOTIDE SEQUENCE [LARGE SCALE GENOMIC DNA]</scope>
    <source>
        <strain evidence="5 6">DSM 45809</strain>
    </source>
</reference>
<dbReference type="EMBL" id="JACHNB010000001">
    <property type="protein sequence ID" value="MBB4741976.1"/>
    <property type="molecule type" value="Genomic_DNA"/>
</dbReference>
<dbReference type="GO" id="GO:0008239">
    <property type="term" value="F:dipeptidyl-peptidase activity"/>
    <property type="evidence" value="ECO:0007669"/>
    <property type="project" value="InterPro"/>
</dbReference>
<dbReference type="AlphaFoldDB" id="A0A7W7M9L1"/>
<feature type="domain" description="Xaa-Pro dipeptidyl-peptidase C-terminal" evidence="4">
    <location>
        <begin position="292"/>
        <end position="513"/>
    </location>
</feature>
<dbReference type="Proteomes" id="UP000546162">
    <property type="component" value="Unassembled WGS sequence"/>
</dbReference>
<evidence type="ECO:0000259" key="4">
    <source>
        <dbReference type="SMART" id="SM00939"/>
    </source>
</evidence>
<dbReference type="InterPro" id="IPR000383">
    <property type="entry name" value="Xaa-Pro-like_dom"/>
</dbReference>
<evidence type="ECO:0000256" key="2">
    <source>
        <dbReference type="ARBA" id="ARBA00022801"/>
    </source>
</evidence>
<comment type="similarity">
    <text evidence="1">Belongs to the AB hydrolase superfamily.</text>
</comment>
<feature type="signal peptide" evidence="3">
    <location>
        <begin position="1"/>
        <end position="19"/>
    </location>
</feature>
<comment type="caution">
    <text evidence="5">The sequence shown here is derived from an EMBL/GenBank/DDBJ whole genome shotgun (WGS) entry which is preliminary data.</text>
</comment>
<dbReference type="RefSeq" id="WP_185042400.1">
    <property type="nucleotide sequence ID" value="NZ_BAABFG010000005.1"/>
</dbReference>
<keyword evidence="2 5" id="KW-0378">Hydrolase</keyword>
<accession>A0A7W7M9L1</accession>
<keyword evidence="6" id="KW-1185">Reference proteome</keyword>
<dbReference type="PANTHER" id="PTHR22946">
    <property type="entry name" value="DIENELACTONE HYDROLASE DOMAIN-CONTAINING PROTEIN-RELATED"/>
    <property type="match status" value="1"/>
</dbReference>
<evidence type="ECO:0000313" key="5">
    <source>
        <dbReference type="EMBL" id="MBB4741976.1"/>
    </source>
</evidence>
<dbReference type="SUPFAM" id="SSF49785">
    <property type="entry name" value="Galactose-binding domain-like"/>
    <property type="match status" value="1"/>
</dbReference>
<evidence type="ECO:0000256" key="3">
    <source>
        <dbReference type="SAM" id="SignalP"/>
    </source>
</evidence>
<protein>
    <submittedName>
        <fullName evidence="5">Putative CocE/NonD family hydrolase</fullName>
    </submittedName>
</protein>
<dbReference type="PANTHER" id="PTHR22946:SF9">
    <property type="entry name" value="POLYKETIDE TRANSFERASE AF380"/>
    <property type="match status" value="1"/>
</dbReference>
<dbReference type="InterPro" id="IPR008979">
    <property type="entry name" value="Galactose-bd-like_sf"/>
</dbReference>
<evidence type="ECO:0000256" key="1">
    <source>
        <dbReference type="ARBA" id="ARBA00008645"/>
    </source>
</evidence>
<proteinExistence type="inferred from homology"/>
<dbReference type="Gene3D" id="3.40.50.1820">
    <property type="entry name" value="alpha/beta hydrolase"/>
    <property type="match status" value="1"/>
</dbReference>
<dbReference type="Pfam" id="PF02129">
    <property type="entry name" value="Peptidase_S15"/>
    <property type="match status" value="1"/>
</dbReference>
<dbReference type="GO" id="GO:0052689">
    <property type="term" value="F:carboxylic ester hydrolase activity"/>
    <property type="evidence" value="ECO:0007669"/>
    <property type="project" value="UniProtKB-ARBA"/>
</dbReference>
<feature type="chain" id="PRO_5038590419" evidence="3">
    <location>
        <begin position="20"/>
        <end position="518"/>
    </location>
</feature>
<dbReference type="Gene3D" id="2.60.120.260">
    <property type="entry name" value="Galactose-binding domain-like"/>
    <property type="match status" value="1"/>
</dbReference>
<dbReference type="Pfam" id="PF08530">
    <property type="entry name" value="PepX_C"/>
    <property type="match status" value="1"/>
</dbReference>
<dbReference type="InterPro" id="IPR050261">
    <property type="entry name" value="FrsA_esterase"/>
</dbReference>
<keyword evidence="3" id="KW-0732">Signal</keyword>